<comment type="caution">
    <text evidence="1">The sequence shown here is derived from an EMBL/GenBank/DDBJ whole genome shotgun (WGS) entry which is preliminary data.</text>
</comment>
<accession>U2SYR3</accession>
<protein>
    <submittedName>
        <fullName evidence="1">Uncharacterized protein</fullName>
    </submittedName>
</protein>
<dbReference type="Proteomes" id="UP000016605">
    <property type="component" value="Unassembled WGS sequence"/>
</dbReference>
<dbReference type="HOGENOM" id="CLU_3312096_0_0_11"/>
<evidence type="ECO:0000313" key="1">
    <source>
        <dbReference type="EMBL" id="ERK70383.1"/>
    </source>
</evidence>
<dbReference type="AlphaFoldDB" id="U2SYR3"/>
<name>U2SYR3_LEIAQ</name>
<reference evidence="1 2" key="1">
    <citation type="submission" date="2013-08" db="EMBL/GenBank/DDBJ databases">
        <authorList>
            <person name="Weinstock G."/>
            <person name="Sodergren E."/>
            <person name="Wylie T."/>
            <person name="Fulton L."/>
            <person name="Fulton R."/>
            <person name="Fronick C."/>
            <person name="O'Laughlin M."/>
            <person name="Godfrey J."/>
            <person name="Miner T."/>
            <person name="Herter B."/>
            <person name="Appelbaum E."/>
            <person name="Cordes M."/>
            <person name="Lek S."/>
            <person name="Wollam A."/>
            <person name="Pepin K.H."/>
            <person name="Palsikar V.B."/>
            <person name="Mitreva M."/>
            <person name="Wilson R.K."/>
        </authorList>
    </citation>
    <scope>NUCLEOTIDE SEQUENCE [LARGE SCALE GENOMIC DNA]</scope>
    <source>
        <strain evidence="1 2">ATCC 14665</strain>
    </source>
</reference>
<organism evidence="1 2">
    <name type="scientific">Leifsonia aquatica ATCC 14665</name>
    <dbReference type="NCBI Taxonomy" id="1358026"/>
    <lineage>
        <taxon>Bacteria</taxon>
        <taxon>Bacillati</taxon>
        <taxon>Actinomycetota</taxon>
        <taxon>Actinomycetes</taxon>
        <taxon>Micrococcales</taxon>
        <taxon>Microbacteriaceae</taxon>
        <taxon>Leifsonia</taxon>
    </lineage>
</organism>
<proteinExistence type="predicted"/>
<dbReference type="EMBL" id="AWVQ01000462">
    <property type="protein sequence ID" value="ERK70383.1"/>
    <property type="molecule type" value="Genomic_DNA"/>
</dbReference>
<evidence type="ECO:0000313" key="2">
    <source>
        <dbReference type="Proteomes" id="UP000016605"/>
    </source>
</evidence>
<gene>
    <name evidence="1" type="ORF">N136_03274</name>
</gene>
<sequence>MRARMLLDPLSAADLALSYPGSLPVIGVGDPGSIASIDQ</sequence>